<dbReference type="Proteomes" id="UP001183809">
    <property type="component" value="Unassembled WGS sequence"/>
</dbReference>
<dbReference type="EMBL" id="JAVREY010000018">
    <property type="protein sequence ID" value="MDT0464760.1"/>
    <property type="molecule type" value="Genomic_DNA"/>
</dbReference>
<name>A0ABU2TV75_9ACTN</name>
<dbReference type="RefSeq" id="WP_311696126.1">
    <property type="nucleotide sequence ID" value="NZ_JAVREY010000018.1"/>
</dbReference>
<proteinExistence type="predicted"/>
<evidence type="ECO:0000313" key="3">
    <source>
        <dbReference type="Proteomes" id="UP001183809"/>
    </source>
</evidence>
<protein>
    <submittedName>
        <fullName evidence="2">Uncharacterized protein</fullName>
    </submittedName>
</protein>
<comment type="caution">
    <text evidence="2">The sequence shown here is derived from an EMBL/GenBank/DDBJ whole genome shotgun (WGS) entry which is preliminary data.</text>
</comment>
<keyword evidence="3" id="KW-1185">Reference proteome</keyword>
<organism evidence="2 3">
    <name type="scientific">Streptomyces gibsoniae</name>
    <dbReference type="NCBI Taxonomy" id="3075529"/>
    <lineage>
        <taxon>Bacteria</taxon>
        <taxon>Bacillati</taxon>
        <taxon>Actinomycetota</taxon>
        <taxon>Actinomycetes</taxon>
        <taxon>Kitasatosporales</taxon>
        <taxon>Streptomycetaceae</taxon>
        <taxon>Streptomyces</taxon>
    </lineage>
</organism>
<evidence type="ECO:0000256" key="1">
    <source>
        <dbReference type="SAM" id="MobiDB-lite"/>
    </source>
</evidence>
<gene>
    <name evidence="2" type="ORF">RM764_17355</name>
</gene>
<reference evidence="3" key="1">
    <citation type="submission" date="2023-07" db="EMBL/GenBank/DDBJ databases">
        <title>30 novel species of actinomycetes from the DSMZ collection.</title>
        <authorList>
            <person name="Nouioui I."/>
        </authorList>
    </citation>
    <scope>NUCLEOTIDE SEQUENCE [LARGE SCALE GENOMIC DNA]</scope>
    <source>
        <strain evidence="3">DSM 41699</strain>
    </source>
</reference>
<feature type="region of interest" description="Disordered" evidence="1">
    <location>
        <begin position="42"/>
        <end position="86"/>
    </location>
</feature>
<feature type="compositionally biased region" description="Low complexity" evidence="1">
    <location>
        <begin position="273"/>
        <end position="300"/>
    </location>
</feature>
<sequence>MISSHAPTAGLPRTSLVRAADAGRPAWCGAVRPAQRRDYDALPLPSCATRPTPGPESVHPSGEPVGRVPSPSLELQPNHRGATVPEFYPSIGEAVGAAMRHNIRLAHGSETSGSDRPLRVRYLPRPSADPYSVPGMLARLTETAAPNEVAAIIEEVNGALVGALPQLIELVAAAADWTRVRLAFDDPNHNPTFETWTRLAAAHVMLQYVQEQLEFAEDGIAACPAELTDPRHHKMVNILQTRELLSNVFSTGAVVSTLAPADGGPEASRQRAARTSSPTAAAQRARSPSSSADMSASAPPTRTSRAQ</sequence>
<accession>A0ABU2TV75</accession>
<feature type="region of interest" description="Disordered" evidence="1">
    <location>
        <begin position="258"/>
        <end position="307"/>
    </location>
</feature>
<evidence type="ECO:0000313" key="2">
    <source>
        <dbReference type="EMBL" id="MDT0464760.1"/>
    </source>
</evidence>